<dbReference type="EMBL" id="JARAOO010000008">
    <property type="protein sequence ID" value="KAJ7959423.1"/>
    <property type="molecule type" value="Genomic_DNA"/>
</dbReference>
<dbReference type="InterPro" id="IPR012677">
    <property type="entry name" value="Nucleotide-bd_a/b_plait_sf"/>
</dbReference>
<evidence type="ECO:0000259" key="3">
    <source>
        <dbReference type="PROSITE" id="PS50102"/>
    </source>
</evidence>
<feature type="domain" description="RRM" evidence="3">
    <location>
        <begin position="24"/>
        <end position="101"/>
    </location>
</feature>
<reference evidence="4" key="1">
    <citation type="journal article" date="2023" name="Science">
        <title>Elucidation of the pathway for biosynthesis of saponin adjuvants from the soapbark tree.</title>
        <authorList>
            <person name="Reed J."/>
            <person name="Orme A."/>
            <person name="El-Demerdash A."/>
            <person name="Owen C."/>
            <person name="Martin L.B.B."/>
            <person name="Misra R.C."/>
            <person name="Kikuchi S."/>
            <person name="Rejzek M."/>
            <person name="Martin A.C."/>
            <person name="Harkess A."/>
            <person name="Leebens-Mack J."/>
            <person name="Louveau T."/>
            <person name="Stephenson M.J."/>
            <person name="Osbourn A."/>
        </authorList>
    </citation>
    <scope>NUCLEOTIDE SEQUENCE</scope>
    <source>
        <strain evidence="4">S10</strain>
    </source>
</reference>
<dbReference type="PROSITE" id="PS50102">
    <property type="entry name" value="RRM"/>
    <property type="match status" value="1"/>
</dbReference>
<gene>
    <name evidence="4" type="ORF">O6P43_020001</name>
</gene>
<proteinExistence type="predicted"/>
<dbReference type="Proteomes" id="UP001163823">
    <property type="component" value="Chromosome 8"/>
</dbReference>
<evidence type="ECO:0000256" key="2">
    <source>
        <dbReference type="PROSITE-ProRule" id="PRU00176"/>
    </source>
</evidence>
<dbReference type="InterPro" id="IPR035979">
    <property type="entry name" value="RBD_domain_sf"/>
</dbReference>
<dbReference type="Pfam" id="PF00076">
    <property type="entry name" value="RRM_1"/>
    <property type="match status" value="1"/>
</dbReference>
<name>A0AAD7LK23_QUISA</name>
<evidence type="ECO:0000313" key="4">
    <source>
        <dbReference type="EMBL" id="KAJ7959423.1"/>
    </source>
</evidence>
<dbReference type="AlphaFoldDB" id="A0AAD7LK23"/>
<dbReference type="KEGG" id="qsa:O6P43_020001"/>
<evidence type="ECO:0000256" key="1">
    <source>
        <dbReference type="ARBA" id="ARBA00022884"/>
    </source>
</evidence>
<comment type="caution">
    <text evidence="4">The sequence shown here is derived from an EMBL/GenBank/DDBJ whole genome shotgun (WGS) entry which is preliminary data.</text>
</comment>
<organism evidence="4 5">
    <name type="scientific">Quillaja saponaria</name>
    <name type="common">Soap bark tree</name>
    <dbReference type="NCBI Taxonomy" id="32244"/>
    <lineage>
        <taxon>Eukaryota</taxon>
        <taxon>Viridiplantae</taxon>
        <taxon>Streptophyta</taxon>
        <taxon>Embryophyta</taxon>
        <taxon>Tracheophyta</taxon>
        <taxon>Spermatophyta</taxon>
        <taxon>Magnoliopsida</taxon>
        <taxon>eudicotyledons</taxon>
        <taxon>Gunneridae</taxon>
        <taxon>Pentapetalae</taxon>
        <taxon>rosids</taxon>
        <taxon>fabids</taxon>
        <taxon>Fabales</taxon>
        <taxon>Quillajaceae</taxon>
        <taxon>Quillaja</taxon>
    </lineage>
</organism>
<dbReference type="SMART" id="SM00360">
    <property type="entry name" value="RRM"/>
    <property type="match status" value="1"/>
</dbReference>
<dbReference type="CDD" id="cd12384">
    <property type="entry name" value="RRM_RBM24_RBM38_like"/>
    <property type="match status" value="1"/>
</dbReference>
<dbReference type="PANTHER" id="PTHR11176:SF55">
    <property type="entry name" value="RNA-BINDING (RRM_RBD_RNP MOTIF) FAMILY PROTEIN"/>
    <property type="match status" value="1"/>
</dbReference>
<dbReference type="SUPFAM" id="SSF54928">
    <property type="entry name" value="RNA-binding domain, RBD"/>
    <property type="match status" value="1"/>
</dbReference>
<dbReference type="PANTHER" id="PTHR11176">
    <property type="entry name" value="BOULE-RELATED"/>
    <property type="match status" value="1"/>
</dbReference>
<keyword evidence="1 2" id="KW-0694">RNA-binding</keyword>
<sequence length="242" mass="27147">MSQLREIKMVGSNNAKQVGYTTYTKIFVGGLTWETKKDTLNGYFEQFGEILEAVVITNKNTGRSKGYGFVTFKDPDSAVRACQNPHPLIDGRRANCNLAAFGAQKSHQFTPQRFAGMEKFSTASGTVVQIPFLSSPVYFQQQTPQYTIPNSPYRYPGYPQPQGIYIMNYYNAYGGQHFPFWPQNPNYYQSYLQFGQSFPAPSPRMIQHLNMTPRGYTAGLAMGAIAAEEKLTIFSEKKSSAA</sequence>
<keyword evidence="5" id="KW-1185">Reference proteome</keyword>
<dbReference type="GO" id="GO:0003723">
    <property type="term" value="F:RNA binding"/>
    <property type="evidence" value="ECO:0007669"/>
    <property type="project" value="UniProtKB-UniRule"/>
</dbReference>
<evidence type="ECO:0000313" key="5">
    <source>
        <dbReference type="Proteomes" id="UP001163823"/>
    </source>
</evidence>
<protein>
    <submittedName>
        <fullName evidence="4">RNA-binding family protein</fullName>
    </submittedName>
</protein>
<dbReference type="Gene3D" id="3.30.70.330">
    <property type="match status" value="1"/>
</dbReference>
<accession>A0AAD7LK23</accession>
<dbReference type="InterPro" id="IPR000504">
    <property type="entry name" value="RRM_dom"/>
</dbReference>